<comment type="function">
    <text evidence="6">One of the primary rRNA binding proteins, it binds directly to 16S rRNA where it nucleates assembly of the head domain of the 30S subunit. Is located at the subunit interface close to the decoding center, probably blocks exit of the E-site tRNA.</text>
</comment>
<evidence type="ECO:0000313" key="8">
    <source>
        <dbReference type="EMBL" id="OGC44345.1"/>
    </source>
</evidence>
<dbReference type="GO" id="GO:0003735">
    <property type="term" value="F:structural constituent of ribosome"/>
    <property type="evidence" value="ECO:0007669"/>
    <property type="project" value="InterPro"/>
</dbReference>
<sequence>MPRGGAIRRRQLELDYRFGSTVVAKFINQIMLSGRKETARAAVYEAMAEAAQTLGTEPLLVLTQAMTNVTPQLEVRSRRVGGATYQVPTQVRTERAQALAIRWIVNASRSKKGSPFEKRLAQELISAYNNEGAAVKKKEEIHRIADANRAFAHFRW</sequence>
<accession>A0A1F4UH89</accession>
<dbReference type="CDD" id="cd14869">
    <property type="entry name" value="uS7_Bacteria"/>
    <property type="match status" value="1"/>
</dbReference>
<comment type="similarity">
    <text evidence="1 6">Belongs to the universal ribosomal protein uS7 family.</text>
</comment>
<dbReference type="InterPro" id="IPR023798">
    <property type="entry name" value="Ribosomal_uS7_dom"/>
</dbReference>
<evidence type="ECO:0000256" key="5">
    <source>
        <dbReference type="ARBA" id="ARBA00023274"/>
    </source>
</evidence>
<dbReference type="STRING" id="1802613.A2V54_03110"/>
<dbReference type="FunFam" id="1.10.455.10:FF:000001">
    <property type="entry name" value="30S ribosomal protein S7"/>
    <property type="match status" value="1"/>
</dbReference>
<dbReference type="InterPro" id="IPR005717">
    <property type="entry name" value="Ribosomal_uS7_bac/org-type"/>
</dbReference>
<dbReference type="GO" id="GO:0015935">
    <property type="term" value="C:small ribosomal subunit"/>
    <property type="evidence" value="ECO:0007669"/>
    <property type="project" value="InterPro"/>
</dbReference>
<dbReference type="HAMAP" id="MF_00480_B">
    <property type="entry name" value="Ribosomal_uS7_B"/>
    <property type="match status" value="1"/>
</dbReference>
<evidence type="ECO:0000256" key="3">
    <source>
        <dbReference type="ARBA" id="ARBA00022884"/>
    </source>
</evidence>
<dbReference type="InterPro" id="IPR000235">
    <property type="entry name" value="Ribosomal_uS7"/>
</dbReference>
<dbReference type="Proteomes" id="UP000176583">
    <property type="component" value="Unassembled WGS sequence"/>
</dbReference>
<dbReference type="InterPro" id="IPR036823">
    <property type="entry name" value="Ribosomal_uS7_dom_sf"/>
</dbReference>
<dbReference type="GO" id="GO:0006412">
    <property type="term" value="P:translation"/>
    <property type="evidence" value="ECO:0007669"/>
    <property type="project" value="UniProtKB-UniRule"/>
</dbReference>
<evidence type="ECO:0000256" key="6">
    <source>
        <dbReference type="HAMAP-Rule" id="MF_00480"/>
    </source>
</evidence>
<feature type="domain" description="Small ribosomal subunit protein uS7" evidence="7">
    <location>
        <begin position="3"/>
        <end position="149"/>
    </location>
</feature>
<dbReference type="PANTHER" id="PTHR11205">
    <property type="entry name" value="RIBOSOMAL PROTEIN S7"/>
    <property type="match status" value="1"/>
</dbReference>
<keyword evidence="4 6" id="KW-0689">Ribosomal protein</keyword>
<dbReference type="GO" id="GO:0019843">
    <property type="term" value="F:rRNA binding"/>
    <property type="evidence" value="ECO:0007669"/>
    <property type="project" value="UniProtKB-UniRule"/>
</dbReference>
<dbReference type="Gene3D" id="1.10.455.10">
    <property type="entry name" value="Ribosomal protein S7 domain"/>
    <property type="match status" value="1"/>
</dbReference>
<dbReference type="PIRSF" id="PIRSF002122">
    <property type="entry name" value="RPS7p_RPS7a_RPS5e_RPS7o"/>
    <property type="match status" value="1"/>
</dbReference>
<gene>
    <name evidence="6" type="primary">rpsG</name>
    <name evidence="8" type="ORF">A2V54_03110</name>
</gene>
<protein>
    <recommendedName>
        <fullName evidence="6">Small ribosomal subunit protein uS7</fullName>
    </recommendedName>
</protein>
<evidence type="ECO:0000256" key="2">
    <source>
        <dbReference type="ARBA" id="ARBA00022730"/>
    </source>
</evidence>
<comment type="caution">
    <text evidence="8">The sequence shown here is derived from an EMBL/GenBank/DDBJ whole genome shotgun (WGS) entry which is preliminary data.</text>
</comment>
<dbReference type="EMBL" id="MEUW01000021">
    <property type="protein sequence ID" value="OGC44345.1"/>
    <property type="molecule type" value="Genomic_DNA"/>
</dbReference>
<keyword evidence="2 6" id="KW-0699">rRNA-binding</keyword>
<keyword evidence="6" id="KW-0820">tRNA-binding</keyword>
<evidence type="ECO:0000256" key="4">
    <source>
        <dbReference type="ARBA" id="ARBA00022980"/>
    </source>
</evidence>
<reference evidence="8 9" key="1">
    <citation type="journal article" date="2016" name="Nat. Commun.">
        <title>Thousands of microbial genomes shed light on interconnected biogeochemical processes in an aquifer system.</title>
        <authorList>
            <person name="Anantharaman K."/>
            <person name="Brown C.T."/>
            <person name="Hug L.A."/>
            <person name="Sharon I."/>
            <person name="Castelle C.J."/>
            <person name="Probst A.J."/>
            <person name="Thomas B.C."/>
            <person name="Singh A."/>
            <person name="Wilkins M.J."/>
            <person name="Karaoz U."/>
            <person name="Brodie E.L."/>
            <person name="Williams K.H."/>
            <person name="Hubbard S.S."/>
            <person name="Banfield J.F."/>
        </authorList>
    </citation>
    <scope>NUCLEOTIDE SEQUENCE [LARGE SCALE GENOMIC DNA]</scope>
</reference>
<dbReference type="SUPFAM" id="SSF47973">
    <property type="entry name" value="Ribosomal protein S7"/>
    <property type="match status" value="1"/>
</dbReference>
<evidence type="ECO:0000256" key="1">
    <source>
        <dbReference type="ARBA" id="ARBA00007151"/>
    </source>
</evidence>
<evidence type="ECO:0000259" key="7">
    <source>
        <dbReference type="Pfam" id="PF00177"/>
    </source>
</evidence>
<dbReference type="AlphaFoldDB" id="A0A1F4UH89"/>
<organism evidence="8 9">
    <name type="scientific">candidate division WWE3 bacterium RBG_19FT_COMBO_53_11</name>
    <dbReference type="NCBI Taxonomy" id="1802613"/>
    <lineage>
        <taxon>Bacteria</taxon>
        <taxon>Katanobacteria</taxon>
    </lineage>
</organism>
<keyword evidence="3 6" id="KW-0694">RNA-binding</keyword>
<dbReference type="NCBIfam" id="TIGR01029">
    <property type="entry name" value="rpsG_bact"/>
    <property type="match status" value="1"/>
</dbReference>
<proteinExistence type="inferred from homology"/>
<comment type="subunit">
    <text evidence="6">Part of the 30S ribosomal subunit. Contacts proteins S9 and S11.</text>
</comment>
<dbReference type="GO" id="GO:0000049">
    <property type="term" value="F:tRNA binding"/>
    <property type="evidence" value="ECO:0007669"/>
    <property type="project" value="UniProtKB-UniRule"/>
</dbReference>
<dbReference type="Pfam" id="PF00177">
    <property type="entry name" value="Ribosomal_S7"/>
    <property type="match status" value="1"/>
</dbReference>
<evidence type="ECO:0000313" key="9">
    <source>
        <dbReference type="Proteomes" id="UP000176583"/>
    </source>
</evidence>
<name>A0A1F4UH89_UNCKA</name>
<keyword evidence="5 6" id="KW-0687">Ribonucleoprotein</keyword>